<proteinExistence type="inferred from homology"/>
<dbReference type="GO" id="GO:0006412">
    <property type="term" value="P:translation"/>
    <property type="evidence" value="ECO:0007669"/>
    <property type="project" value="InterPro"/>
</dbReference>
<dbReference type="Proteomes" id="UP001212152">
    <property type="component" value="Unassembled WGS sequence"/>
</dbReference>
<organism evidence="6 7">
    <name type="scientific">Geranomyces variabilis</name>
    <dbReference type="NCBI Taxonomy" id="109894"/>
    <lineage>
        <taxon>Eukaryota</taxon>
        <taxon>Fungi</taxon>
        <taxon>Fungi incertae sedis</taxon>
        <taxon>Chytridiomycota</taxon>
        <taxon>Chytridiomycota incertae sedis</taxon>
        <taxon>Chytridiomycetes</taxon>
        <taxon>Spizellomycetales</taxon>
        <taxon>Powellomycetaceae</taxon>
        <taxon>Geranomyces</taxon>
    </lineage>
</organism>
<name>A0AAD5TI72_9FUNG</name>
<comment type="similarity">
    <text evidence="1">Belongs to the universal ribosomal protein uS7 family.</text>
</comment>
<reference evidence="6" key="1">
    <citation type="submission" date="2020-05" db="EMBL/GenBank/DDBJ databases">
        <title>Phylogenomic resolution of chytrid fungi.</title>
        <authorList>
            <person name="Stajich J.E."/>
            <person name="Amses K."/>
            <person name="Simmons R."/>
            <person name="Seto K."/>
            <person name="Myers J."/>
            <person name="Bonds A."/>
            <person name="Quandt C.A."/>
            <person name="Barry K."/>
            <person name="Liu P."/>
            <person name="Grigoriev I."/>
            <person name="Longcore J.E."/>
            <person name="James T.Y."/>
        </authorList>
    </citation>
    <scope>NUCLEOTIDE SEQUENCE</scope>
    <source>
        <strain evidence="6">JEL0379</strain>
    </source>
</reference>
<dbReference type="PANTHER" id="PTHR11205">
    <property type="entry name" value="RIBOSOMAL PROTEIN S7"/>
    <property type="match status" value="1"/>
</dbReference>
<dbReference type="GO" id="GO:0005840">
    <property type="term" value="C:ribosome"/>
    <property type="evidence" value="ECO:0007669"/>
    <property type="project" value="UniProtKB-KW"/>
</dbReference>
<evidence type="ECO:0000256" key="3">
    <source>
        <dbReference type="ARBA" id="ARBA00023274"/>
    </source>
</evidence>
<keyword evidence="7" id="KW-1185">Reference proteome</keyword>
<evidence type="ECO:0000256" key="4">
    <source>
        <dbReference type="SAM" id="MobiDB-lite"/>
    </source>
</evidence>
<protein>
    <recommendedName>
        <fullName evidence="5">Small ribosomal subunit protein uS7 domain-containing protein</fullName>
    </recommendedName>
</protein>
<feature type="compositionally biased region" description="Low complexity" evidence="4">
    <location>
        <begin position="47"/>
        <end position="64"/>
    </location>
</feature>
<feature type="region of interest" description="Disordered" evidence="4">
    <location>
        <begin position="45"/>
        <end position="68"/>
    </location>
</feature>
<dbReference type="EMBL" id="JADGJQ010000051">
    <property type="protein sequence ID" value="KAJ3175488.1"/>
    <property type="molecule type" value="Genomic_DNA"/>
</dbReference>
<gene>
    <name evidence="6" type="ORF">HDU87_006151</name>
</gene>
<dbReference type="AlphaFoldDB" id="A0AAD5TI72"/>
<dbReference type="GO" id="GO:1990904">
    <property type="term" value="C:ribonucleoprotein complex"/>
    <property type="evidence" value="ECO:0007669"/>
    <property type="project" value="UniProtKB-KW"/>
</dbReference>
<evidence type="ECO:0000256" key="2">
    <source>
        <dbReference type="ARBA" id="ARBA00022980"/>
    </source>
</evidence>
<keyword evidence="2" id="KW-0689">Ribosomal protein</keyword>
<evidence type="ECO:0000313" key="6">
    <source>
        <dbReference type="EMBL" id="KAJ3175488.1"/>
    </source>
</evidence>
<evidence type="ECO:0000259" key="5">
    <source>
        <dbReference type="Pfam" id="PF00177"/>
    </source>
</evidence>
<dbReference type="InterPro" id="IPR000235">
    <property type="entry name" value="Ribosomal_uS7"/>
</dbReference>
<comment type="caution">
    <text evidence="6">The sequence shown here is derived from an EMBL/GenBank/DDBJ whole genome shotgun (WGS) entry which is preliminary data.</text>
</comment>
<accession>A0AAD5TI72</accession>
<sequence>MLQPMLSSAAGPGRIALSAAGRMIAPHIRTACLLQAAARPISARFLSTPTPSSTTSSSTSIPSPSAYPGGADTLNAQPAIDMTTGHAARIASILHRNEASLPLHVVPEAEKTGSSAASPTITNKQRRRETELTLIEAFVNNIMKDGKKARARRTMEDALAYIRAADPASDPHATLAAAVAKVSPLVKIVTTKRGAKGIQTPTPLSERQRRRFGILWIVEAASGVKVGLTFGQRIGAEVLAIMKDESAALQKRTNIHKQALSNRSNILMVDRRMRRSF</sequence>
<dbReference type="InterPro" id="IPR036823">
    <property type="entry name" value="Ribosomal_uS7_dom_sf"/>
</dbReference>
<dbReference type="Gene3D" id="1.10.455.10">
    <property type="entry name" value="Ribosomal protein S7 domain"/>
    <property type="match status" value="1"/>
</dbReference>
<dbReference type="InterPro" id="IPR023798">
    <property type="entry name" value="Ribosomal_uS7_dom"/>
</dbReference>
<evidence type="ECO:0000313" key="7">
    <source>
        <dbReference type="Proteomes" id="UP001212152"/>
    </source>
</evidence>
<dbReference type="SUPFAM" id="SSF47973">
    <property type="entry name" value="Ribosomal protein S7"/>
    <property type="match status" value="1"/>
</dbReference>
<dbReference type="Pfam" id="PF00177">
    <property type="entry name" value="Ribosomal_S7"/>
    <property type="match status" value="1"/>
</dbReference>
<feature type="domain" description="Small ribosomal subunit protein uS7" evidence="5">
    <location>
        <begin position="123"/>
        <end position="263"/>
    </location>
</feature>
<keyword evidence="3" id="KW-0687">Ribonucleoprotein</keyword>
<evidence type="ECO:0000256" key="1">
    <source>
        <dbReference type="ARBA" id="ARBA00007151"/>
    </source>
</evidence>